<gene>
    <name evidence="1" type="ORF">DBX24_06910</name>
</gene>
<dbReference type="KEGG" id="bcad:DBX24_06910"/>
<dbReference type="EMBL" id="CP029149">
    <property type="protein sequence ID" value="QHN65627.1"/>
    <property type="molecule type" value="Genomic_DNA"/>
</dbReference>
<protein>
    <submittedName>
        <fullName evidence="1">Uncharacterized protein</fullName>
    </submittedName>
</protein>
<dbReference type="RefSeq" id="WP_120489368.1">
    <property type="nucleotide sequence ID" value="NZ_CP029149.1"/>
</dbReference>
<dbReference type="OrthoDB" id="667782at2"/>
<keyword evidence="2" id="KW-1185">Reference proteome</keyword>
<organism evidence="1 2">
    <name type="scientific">Bergeyella cardium</name>
    <dbReference type="NCBI Taxonomy" id="1585976"/>
    <lineage>
        <taxon>Bacteria</taxon>
        <taxon>Pseudomonadati</taxon>
        <taxon>Bacteroidota</taxon>
        <taxon>Flavobacteriia</taxon>
        <taxon>Flavobacteriales</taxon>
        <taxon>Weeksellaceae</taxon>
        <taxon>Bergeyella</taxon>
    </lineage>
</organism>
<proteinExistence type="predicted"/>
<evidence type="ECO:0000313" key="2">
    <source>
        <dbReference type="Proteomes" id="UP000464318"/>
    </source>
</evidence>
<dbReference type="AlphaFoldDB" id="A0A6P1QWV7"/>
<sequence length="242" mass="28818">MRKSLVIILLLLLSINCTSIKRENNWAGTYILQDNKLYQALSEHNYSNIEIHKNGNYTLNKVKISFSPVIEQCSYASKGKWSAVSDNVMEITSENYYTKQKGFDYQIKKENKYSQDSLYIQVHHSAHSLPLKLRFAFNYNKTILTDKTYIALPKSKYLWNRETPINHINFELNADISGTEVYKSRILFNIFDEYINTEKYNFLTINLLHFDRCFFEFEPYYQDFIYIKGKNKLLWKGKVWKK</sequence>
<name>A0A6P1QWV7_9FLAO</name>
<evidence type="ECO:0000313" key="1">
    <source>
        <dbReference type="EMBL" id="QHN65627.1"/>
    </source>
</evidence>
<reference evidence="1 2" key="1">
    <citation type="submission" date="2018-04" db="EMBL/GenBank/DDBJ databases">
        <title>Characteristic and Complete Genome Sequencing of A Novel Member of Infective Endocarditis Causative Bacteria: Bergeyella cardium QL-PH.</title>
        <authorList>
            <person name="Pan H."/>
            <person name="Sun E."/>
            <person name="Zhang Y."/>
        </authorList>
    </citation>
    <scope>NUCLEOTIDE SEQUENCE [LARGE SCALE GENOMIC DNA]</scope>
    <source>
        <strain evidence="1 2">HPQL</strain>
    </source>
</reference>
<accession>A0A6P1QWV7</accession>
<dbReference type="Proteomes" id="UP000464318">
    <property type="component" value="Chromosome"/>
</dbReference>